<reference evidence="2" key="1">
    <citation type="submission" date="2020-09" db="EMBL/GenBank/DDBJ databases">
        <title>Genome-Enabled Discovery of Anthraquinone Biosynthesis in Senna tora.</title>
        <authorList>
            <person name="Kang S.-H."/>
            <person name="Pandey R.P."/>
            <person name="Lee C.-M."/>
            <person name="Sim J.-S."/>
            <person name="Jeong J.-T."/>
            <person name="Choi B.-S."/>
            <person name="Jung M."/>
            <person name="Ginzburg D."/>
            <person name="Zhao K."/>
            <person name="Won S.Y."/>
            <person name="Oh T.-J."/>
            <person name="Yu Y."/>
            <person name="Kim N.-H."/>
            <person name="Lee O.R."/>
            <person name="Lee T.-H."/>
            <person name="Bashyal P."/>
            <person name="Kim T.-S."/>
            <person name="Lee W.-H."/>
            <person name="Kawkins C."/>
            <person name="Kim C.-K."/>
            <person name="Kim J.S."/>
            <person name="Ahn B.O."/>
            <person name="Rhee S.Y."/>
            <person name="Sohng J.K."/>
        </authorList>
    </citation>
    <scope>NUCLEOTIDE SEQUENCE</scope>
    <source>
        <tissue evidence="2">Leaf</tissue>
    </source>
</reference>
<feature type="compositionally biased region" description="Polar residues" evidence="1">
    <location>
        <begin position="14"/>
        <end position="24"/>
    </location>
</feature>
<accession>A0A834XCR9</accession>
<evidence type="ECO:0000313" key="2">
    <source>
        <dbReference type="EMBL" id="KAF7842875.1"/>
    </source>
</evidence>
<keyword evidence="3" id="KW-1185">Reference proteome</keyword>
<organism evidence="2 3">
    <name type="scientific">Senna tora</name>
    <dbReference type="NCBI Taxonomy" id="362788"/>
    <lineage>
        <taxon>Eukaryota</taxon>
        <taxon>Viridiplantae</taxon>
        <taxon>Streptophyta</taxon>
        <taxon>Embryophyta</taxon>
        <taxon>Tracheophyta</taxon>
        <taxon>Spermatophyta</taxon>
        <taxon>Magnoliopsida</taxon>
        <taxon>eudicotyledons</taxon>
        <taxon>Gunneridae</taxon>
        <taxon>Pentapetalae</taxon>
        <taxon>rosids</taxon>
        <taxon>fabids</taxon>
        <taxon>Fabales</taxon>
        <taxon>Fabaceae</taxon>
        <taxon>Caesalpinioideae</taxon>
        <taxon>Cassia clade</taxon>
        <taxon>Senna</taxon>
    </lineage>
</organism>
<gene>
    <name evidence="2" type="ORF">G2W53_005173</name>
</gene>
<protein>
    <submittedName>
        <fullName evidence="2">Uncharacterized protein</fullName>
    </submittedName>
</protein>
<feature type="compositionally biased region" description="Basic residues" evidence="1">
    <location>
        <begin position="1"/>
        <end position="11"/>
    </location>
</feature>
<dbReference type="EMBL" id="JAAIUW010000002">
    <property type="protein sequence ID" value="KAF7842875.1"/>
    <property type="molecule type" value="Genomic_DNA"/>
</dbReference>
<proteinExistence type="predicted"/>
<feature type="region of interest" description="Disordered" evidence="1">
    <location>
        <begin position="1"/>
        <end position="46"/>
    </location>
</feature>
<name>A0A834XCR9_9FABA</name>
<sequence length="66" mass="7705">MSRVYKRGKKRLTSENPGKESSIQARGKKERQDLNQSVIKRRKKENPRIAYPAIWMEEGGSENPNF</sequence>
<evidence type="ECO:0000313" key="3">
    <source>
        <dbReference type="Proteomes" id="UP000634136"/>
    </source>
</evidence>
<dbReference type="AlphaFoldDB" id="A0A834XCR9"/>
<evidence type="ECO:0000256" key="1">
    <source>
        <dbReference type="SAM" id="MobiDB-lite"/>
    </source>
</evidence>
<comment type="caution">
    <text evidence="2">The sequence shown here is derived from an EMBL/GenBank/DDBJ whole genome shotgun (WGS) entry which is preliminary data.</text>
</comment>
<dbReference type="Proteomes" id="UP000634136">
    <property type="component" value="Unassembled WGS sequence"/>
</dbReference>